<dbReference type="EMBL" id="KZ857379">
    <property type="protein sequence ID" value="RDX57004.1"/>
    <property type="molecule type" value="Genomic_DNA"/>
</dbReference>
<evidence type="ECO:0000313" key="1">
    <source>
        <dbReference type="EMBL" id="RDX57004.1"/>
    </source>
</evidence>
<keyword evidence="2" id="KW-1185">Reference proteome</keyword>
<accession>A0A371DWW8</accession>
<proteinExistence type="predicted"/>
<organism evidence="1 2">
    <name type="scientific">Lentinus brumalis</name>
    <dbReference type="NCBI Taxonomy" id="2498619"/>
    <lineage>
        <taxon>Eukaryota</taxon>
        <taxon>Fungi</taxon>
        <taxon>Dikarya</taxon>
        <taxon>Basidiomycota</taxon>
        <taxon>Agaricomycotina</taxon>
        <taxon>Agaricomycetes</taxon>
        <taxon>Polyporales</taxon>
        <taxon>Polyporaceae</taxon>
        <taxon>Lentinus</taxon>
    </lineage>
</organism>
<evidence type="ECO:0000313" key="2">
    <source>
        <dbReference type="Proteomes" id="UP000256964"/>
    </source>
</evidence>
<protein>
    <recommendedName>
        <fullName evidence="3">F-box domain-containing protein</fullName>
    </recommendedName>
</protein>
<name>A0A371DWW8_9APHY</name>
<dbReference type="AlphaFoldDB" id="A0A371DWW8"/>
<reference evidence="1 2" key="1">
    <citation type="journal article" date="2018" name="Biotechnol. Biofuels">
        <title>Integrative visual omics of the white-rot fungus Polyporus brumalis exposes the biotechnological potential of its oxidative enzymes for delignifying raw plant biomass.</title>
        <authorList>
            <person name="Miyauchi S."/>
            <person name="Rancon A."/>
            <person name="Drula E."/>
            <person name="Hage H."/>
            <person name="Chaduli D."/>
            <person name="Favel A."/>
            <person name="Grisel S."/>
            <person name="Henrissat B."/>
            <person name="Herpoel-Gimbert I."/>
            <person name="Ruiz-Duenas F.J."/>
            <person name="Chevret D."/>
            <person name="Hainaut M."/>
            <person name="Lin J."/>
            <person name="Wang M."/>
            <person name="Pangilinan J."/>
            <person name="Lipzen A."/>
            <person name="Lesage-Meessen L."/>
            <person name="Navarro D."/>
            <person name="Riley R."/>
            <person name="Grigoriev I.V."/>
            <person name="Zhou S."/>
            <person name="Raouche S."/>
            <person name="Rosso M.N."/>
        </authorList>
    </citation>
    <scope>NUCLEOTIDE SEQUENCE [LARGE SCALE GENOMIC DNA]</scope>
    <source>
        <strain evidence="1 2">BRFM 1820</strain>
    </source>
</reference>
<gene>
    <name evidence="1" type="ORF">OH76DRAFT_7161</name>
</gene>
<dbReference type="SUPFAM" id="SSF81383">
    <property type="entry name" value="F-box domain"/>
    <property type="match status" value="1"/>
</dbReference>
<dbReference type="Proteomes" id="UP000256964">
    <property type="component" value="Unassembled WGS sequence"/>
</dbReference>
<dbReference type="Gene3D" id="3.80.10.10">
    <property type="entry name" value="Ribonuclease Inhibitor"/>
    <property type="match status" value="1"/>
</dbReference>
<dbReference type="InterPro" id="IPR036047">
    <property type="entry name" value="F-box-like_dom_sf"/>
</dbReference>
<sequence>MPPYIPGELTDRIIGFLHDPRTLCNCSLVCCAWLPASRYALFHTIRIRNAAQMGSLADRAETMRPYLAATRIVRLRASGGARSTILTLHSLLSVLYGCFPGLEALRVYALMISPDTSIRLDPSLLSQFARLKEFYLNDCFVPPLYDLLRIIAALPALERLYLFRISIRFLGNAGEEAPDLAVFERTALRSLHLQWERPGHSIASVAPPARDFAVFDVFLSVLCVTRTPSTIEDVVLMPSPRSHIESVLGRGYERFAAAVGATLVSLTMYVMANSRLSHYTNLQNLTLVNAIGCPGGGWPQVCSMLRELRSPHIQCLRIYGMKMCGDPEGGCQCEAQPAGGLLCLLAGSGIDELDAVLGAEVFRHLAEVCLSFGRQHSSGPRTAPRELAQRVRSLIEPSLPKLRARGVITIAI</sequence>
<dbReference type="SUPFAM" id="SSF52047">
    <property type="entry name" value="RNI-like"/>
    <property type="match status" value="1"/>
</dbReference>
<dbReference type="InterPro" id="IPR032675">
    <property type="entry name" value="LRR_dom_sf"/>
</dbReference>
<evidence type="ECO:0008006" key="3">
    <source>
        <dbReference type="Google" id="ProtNLM"/>
    </source>
</evidence>